<proteinExistence type="predicted"/>
<name>A0ABW4VPU5_9BACT</name>
<dbReference type="EMBL" id="JBHUHR010000045">
    <property type="protein sequence ID" value="MFD2036744.1"/>
    <property type="molecule type" value="Genomic_DNA"/>
</dbReference>
<feature type="chain" id="PRO_5045379629" description="Lipoprotein" evidence="1">
    <location>
        <begin position="25"/>
        <end position="209"/>
    </location>
</feature>
<comment type="caution">
    <text evidence="2">The sequence shown here is derived from an EMBL/GenBank/DDBJ whole genome shotgun (WGS) entry which is preliminary data.</text>
</comment>
<sequence>MKHTLKRILSLVLLLYLFTSCDKGNDEEPQPNVDLYDILDFLTPDENEIIKQNASALYLDGSPPDISGVFRIQPIVHFDSQGGHEEGTVLSATFWHFSEIDGTSIKVSSRNVWGNNTVIQGENSFIRGMGNQFTVFTTLRRVANLSGNVAEVKFMISGTFSDNNIKGCQMSLIVTRNDAPSDGLSAPVGTVRIFKPVDATRSNATGLGS</sequence>
<reference evidence="3" key="1">
    <citation type="journal article" date="2019" name="Int. J. Syst. Evol. Microbiol.">
        <title>The Global Catalogue of Microorganisms (GCM) 10K type strain sequencing project: providing services to taxonomists for standard genome sequencing and annotation.</title>
        <authorList>
            <consortium name="The Broad Institute Genomics Platform"/>
            <consortium name="The Broad Institute Genome Sequencing Center for Infectious Disease"/>
            <person name="Wu L."/>
            <person name="Ma J."/>
        </authorList>
    </citation>
    <scope>NUCLEOTIDE SEQUENCE [LARGE SCALE GENOMIC DNA]</scope>
    <source>
        <strain evidence="3">CGMCC 1.15180</strain>
    </source>
</reference>
<accession>A0ABW4VPU5</accession>
<dbReference type="Proteomes" id="UP001597361">
    <property type="component" value="Unassembled WGS sequence"/>
</dbReference>
<protein>
    <recommendedName>
        <fullName evidence="4">Lipoprotein</fullName>
    </recommendedName>
</protein>
<keyword evidence="3" id="KW-1185">Reference proteome</keyword>
<dbReference type="PROSITE" id="PS51257">
    <property type="entry name" value="PROKAR_LIPOPROTEIN"/>
    <property type="match status" value="1"/>
</dbReference>
<evidence type="ECO:0000313" key="2">
    <source>
        <dbReference type="EMBL" id="MFD2036744.1"/>
    </source>
</evidence>
<evidence type="ECO:0000256" key="1">
    <source>
        <dbReference type="SAM" id="SignalP"/>
    </source>
</evidence>
<gene>
    <name evidence="2" type="ORF">ACFSKL_18210</name>
</gene>
<feature type="signal peptide" evidence="1">
    <location>
        <begin position="1"/>
        <end position="24"/>
    </location>
</feature>
<keyword evidence="1" id="KW-0732">Signal</keyword>
<organism evidence="2 3">
    <name type="scientific">Belliella marina</name>
    <dbReference type="NCBI Taxonomy" id="1644146"/>
    <lineage>
        <taxon>Bacteria</taxon>
        <taxon>Pseudomonadati</taxon>
        <taxon>Bacteroidota</taxon>
        <taxon>Cytophagia</taxon>
        <taxon>Cytophagales</taxon>
        <taxon>Cyclobacteriaceae</taxon>
        <taxon>Belliella</taxon>
    </lineage>
</organism>
<evidence type="ECO:0000313" key="3">
    <source>
        <dbReference type="Proteomes" id="UP001597361"/>
    </source>
</evidence>
<dbReference type="RefSeq" id="WP_376888076.1">
    <property type="nucleotide sequence ID" value="NZ_JBHUHR010000045.1"/>
</dbReference>
<evidence type="ECO:0008006" key="4">
    <source>
        <dbReference type="Google" id="ProtNLM"/>
    </source>
</evidence>